<sequence>MKKYGVYCGLCKKRVKDWKKHTQSAEHYKKMSEEGLDILARALHLKKGENKNESITNL</sequence>
<dbReference type="EMBL" id="MT142122">
    <property type="protein sequence ID" value="QJA74811.1"/>
    <property type="molecule type" value="Genomic_DNA"/>
</dbReference>
<evidence type="ECO:0000313" key="1">
    <source>
        <dbReference type="EMBL" id="QJA55582.1"/>
    </source>
</evidence>
<reference evidence="2" key="1">
    <citation type="submission" date="2020-03" db="EMBL/GenBank/DDBJ databases">
        <title>The deep terrestrial virosphere.</title>
        <authorList>
            <person name="Holmfeldt K."/>
            <person name="Nilsson E."/>
            <person name="Simone D."/>
            <person name="Lopez-Fernandez M."/>
            <person name="Wu X."/>
            <person name="de Brujin I."/>
            <person name="Lundin D."/>
            <person name="Andersson A."/>
            <person name="Bertilsson S."/>
            <person name="Dopson M."/>
        </authorList>
    </citation>
    <scope>NUCLEOTIDE SEQUENCE</scope>
    <source>
        <strain evidence="2">MM415A01924</strain>
        <strain evidence="1">MM415B02032</strain>
    </source>
</reference>
<protein>
    <submittedName>
        <fullName evidence="2">Uncharacterized protein</fullName>
    </submittedName>
</protein>
<name>A0A6M3JZR1_9ZZZZ</name>
<evidence type="ECO:0000313" key="2">
    <source>
        <dbReference type="EMBL" id="QJA74811.1"/>
    </source>
</evidence>
<dbReference type="AlphaFoldDB" id="A0A6M3JZR1"/>
<proteinExistence type="predicted"/>
<gene>
    <name evidence="2" type="ORF">MM415A01924_0009</name>
    <name evidence="1" type="ORF">MM415B02032_0015</name>
</gene>
<accession>A0A6M3JZR1</accession>
<organism evidence="2">
    <name type="scientific">viral metagenome</name>
    <dbReference type="NCBI Taxonomy" id="1070528"/>
    <lineage>
        <taxon>unclassified sequences</taxon>
        <taxon>metagenomes</taxon>
        <taxon>organismal metagenomes</taxon>
    </lineage>
</organism>
<dbReference type="EMBL" id="MT141167">
    <property type="protein sequence ID" value="QJA55582.1"/>
    <property type="molecule type" value="Genomic_DNA"/>
</dbReference>